<feature type="transmembrane region" description="Helical" evidence="8">
    <location>
        <begin position="29"/>
        <end position="47"/>
    </location>
</feature>
<evidence type="ECO:0000256" key="3">
    <source>
        <dbReference type="ARBA" id="ARBA00022448"/>
    </source>
</evidence>
<keyword evidence="3" id="KW-0813">Transport</keyword>
<dbReference type="EMBL" id="UAWC01000003">
    <property type="protein sequence ID" value="SQB33925.1"/>
    <property type="molecule type" value="Genomic_DNA"/>
</dbReference>
<dbReference type="PANTHER" id="PTHR21716">
    <property type="entry name" value="TRANSMEMBRANE PROTEIN"/>
    <property type="match status" value="1"/>
</dbReference>
<dbReference type="OrthoDB" id="9793390at2"/>
<dbReference type="Pfam" id="PF01594">
    <property type="entry name" value="AI-2E_transport"/>
    <property type="match status" value="1"/>
</dbReference>
<dbReference type="Proteomes" id="UP000250223">
    <property type="component" value="Unassembled WGS sequence"/>
</dbReference>
<evidence type="ECO:0000313" key="11">
    <source>
        <dbReference type="Proteomes" id="UP000198811"/>
    </source>
</evidence>
<dbReference type="InterPro" id="IPR002549">
    <property type="entry name" value="AI-2E-like"/>
</dbReference>
<organism evidence="10 12">
    <name type="scientific">Clostridium cochlearium</name>
    <dbReference type="NCBI Taxonomy" id="1494"/>
    <lineage>
        <taxon>Bacteria</taxon>
        <taxon>Bacillati</taxon>
        <taxon>Bacillota</taxon>
        <taxon>Clostridia</taxon>
        <taxon>Eubacteriales</taxon>
        <taxon>Clostridiaceae</taxon>
        <taxon>Clostridium</taxon>
    </lineage>
</organism>
<evidence type="ECO:0000256" key="7">
    <source>
        <dbReference type="ARBA" id="ARBA00023136"/>
    </source>
</evidence>
<protein>
    <submittedName>
        <fullName evidence="9 10">Permease</fullName>
    </submittedName>
</protein>
<dbReference type="PANTHER" id="PTHR21716:SF53">
    <property type="entry name" value="PERMEASE PERM-RELATED"/>
    <property type="match status" value="1"/>
</dbReference>
<comment type="similarity">
    <text evidence="2">Belongs to the autoinducer-2 exporter (AI-2E) (TC 2.A.86) family.</text>
</comment>
<feature type="transmembrane region" description="Helical" evidence="8">
    <location>
        <begin position="154"/>
        <end position="181"/>
    </location>
</feature>
<dbReference type="GO" id="GO:0055085">
    <property type="term" value="P:transmembrane transport"/>
    <property type="evidence" value="ECO:0007669"/>
    <property type="project" value="TreeGrafter"/>
</dbReference>
<evidence type="ECO:0000256" key="5">
    <source>
        <dbReference type="ARBA" id="ARBA00022692"/>
    </source>
</evidence>
<proteinExistence type="inferred from homology"/>
<keyword evidence="7 8" id="KW-0472">Membrane</keyword>
<keyword evidence="11" id="KW-1185">Reference proteome</keyword>
<gene>
    <name evidence="10" type="primary">tqsA</name>
    <name evidence="10" type="ORF">NCTC13028_00802</name>
    <name evidence="9" type="ORF">SAMN05216497_10135</name>
</gene>
<dbReference type="AlphaFoldDB" id="A0A1G9EXF2"/>
<keyword evidence="4" id="KW-1003">Cell membrane</keyword>
<dbReference type="EMBL" id="FNGL01000001">
    <property type="protein sequence ID" value="SDK80698.1"/>
    <property type="molecule type" value="Genomic_DNA"/>
</dbReference>
<evidence type="ECO:0000313" key="12">
    <source>
        <dbReference type="Proteomes" id="UP000250223"/>
    </source>
</evidence>
<dbReference type="STRING" id="1494.SAMN05216497_10135"/>
<evidence type="ECO:0000313" key="10">
    <source>
        <dbReference type="EMBL" id="SQB33925.1"/>
    </source>
</evidence>
<evidence type="ECO:0000256" key="8">
    <source>
        <dbReference type="SAM" id="Phobius"/>
    </source>
</evidence>
<evidence type="ECO:0000313" key="9">
    <source>
        <dbReference type="EMBL" id="SDK80698.1"/>
    </source>
</evidence>
<feature type="transmembrane region" description="Helical" evidence="8">
    <location>
        <begin position="59"/>
        <end position="81"/>
    </location>
</feature>
<reference evidence="9 11" key="1">
    <citation type="submission" date="2016-10" db="EMBL/GenBank/DDBJ databases">
        <authorList>
            <person name="Varghese N."/>
            <person name="Submissions S."/>
        </authorList>
    </citation>
    <scope>NUCLEOTIDE SEQUENCE [LARGE SCALE GENOMIC DNA]</scope>
    <source>
        <strain evidence="9 11">NLAE-zl-C224</strain>
    </source>
</reference>
<keyword evidence="5 8" id="KW-0812">Transmembrane</keyword>
<evidence type="ECO:0000256" key="6">
    <source>
        <dbReference type="ARBA" id="ARBA00022989"/>
    </source>
</evidence>
<evidence type="ECO:0000256" key="2">
    <source>
        <dbReference type="ARBA" id="ARBA00009773"/>
    </source>
</evidence>
<feature type="transmembrane region" description="Helical" evidence="8">
    <location>
        <begin position="296"/>
        <end position="329"/>
    </location>
</feature>
<name>A0A1G9EXF2_CLOCO</name>
<keyword evidence="6 8" id="KW-1133">Transmembrane helix</keyword>
<evidence type="ECO:0000256" key="4">
    <source>
        <dbReference type="ARBA" id="ARBA00022475"/>
    </source>
</evidence>
<reference evidence="10 12" key="2">
    <citation type="submission" date="2018-06" db="EMBL/GenBank/DDBJ databases">
        <authorList>
            <consortium name="Pathogen Informatics"/>
            <person name="Doyle S."/>
        </authorList>
    </citation>
    <scope>NUCLEOTIDE SEQUENCE [LARGE SCALE GENOMIC DNA]</scope>
    <source>
        <strain evidence="10 12">NCTC13028</strain>
    </source>
</reference>
<feature type="transmembrane region" description="Helical" evidence="8">
    <location>
        <begin position="229"/>
        <end position="258"/>
    </location>
</feature>
<dbReference type="Proteomes" id="UP000198811">
    <property type="component" value="Unassembled WGS sequence"/>
</dbReference>
<dbReference type="GO" id="GO:0005886">
    <property type="term" value="C:plasma membrane"/>
    <property type="evidence" value="ECO:0007669"/>
    <property type="project" value="UniProtKB-SubCell"/>
</dbReference>
<dbReference type="RefSeq" id="WP_089862914.1">
    <property type="nucleotide sequence ID" value="NZ_FNGL01000001.1"/>
</dbReference>
<evidence type="ECO:0000256" key="1">
    <source>
        <dbReference type="ARBA" id="ARBA00004651"/>
    </source>
</evidence>
<comment type="subcellular location">
    <subcellularLocation>
        <location evidence="1">Cell membrane</location>
        <topology evidence="1">Multi-pass membrane protein</topology>
    </subcellularLocation>
</comment>
<accession>A0A1G9EXF2</accession>
<feature type="transmembrane region" description="Helical" evidence="8">
    <location>
        <begin position="202"/>
        <end position="223"/>
    </location>
</feature>
<sequence>MNKIYKKIILYTLIGVIIGIIFNNSIFKSILKLIIISFIISYILKPLKNSLVERGIKNSVASFITIFSLMIVATIFVVFLIPSLFRESNNIIIALDRIQRFLDGIYEKVKPLKNNKMGIEILHHIYNKVDTIINKTFMNIFDKTVSLGENIMDIFIIPIISYYFLVDWEKISDSIIIIFPIKIRNIMQKIMKDIDKILTRYIVVQIILSSLIGVVTFILLIILKIDFPILLSIVNAFFNIIPYFGPLLGSIPAILVALSISTKKALWTALFLYLMQQIEGNIISPKFIGDNIDMHPLIIIILLIVGGELWGVLGMILAVPVGVIVKVICEDLNYYIF</sequence>